<evidence type="ECO:0000313" key="1">
    <source>
        <dbReference type="EMBL" id="OHA21812.1"/>
    </source>
</evidence>
<reference evidence="1 2" key="1">
    <citation type="journal article" date="2016" name="Nat. Commun.">
        <title>Thousands of microbial genomes shed light on interconnected biogeochemical processes in an aquifer system.</title>
        <authorList>
            <person name="Anantharaman K."/>
            <person name="Brown C.T."/>
            <person name="Hug L.A."/>
            <person name="Sharon I."/>
            <person name="Castelle C.J."/>
            <person name="Probst A.J."/>
            <person name="Thomas B.C."/>
            <person name="Singh A."/>
            <person name="Wilkins M.J."/>
            <person name="Karaoz U."/>
            <person name="Brodie E.L."/>
            <person name="Williams K.H."/>
            <person name="Hubbard S.S."/>
            <person name="Banfield J.F."/>
        </authorList>
    </citation>
    <scope>NUCLEOTIDE SEQUENCE [LARGE SCALE GENOMIC DNA]</scope>
</reference>
<sequence length="94" mass="10430">MNLVTLQPLILPFLKGVAVGRGIFKILRPRGLGHLLYPPAGGKEEFRPFLGRCGELPSLAHPKKRREVASTSRFPCFIGYGPPSFEARRGIFAR</sequence>
<dbReference type="Proteomes" id="UP000178121">
    <property type="component" value="Unassembled WGS sequence"/>
</dbReference>
<protein>
    <submittedName>
        <fullName evidence="1">Uncharacterized protein</fullName>
    </submittedName>
</protein>
<dbReference type="AlphaFoldDB" id="A0A1G2MFN0"/>
<evidence type="ECO:0000313" key="2">
    <source>
        <dbReference type="Proteomes" id="UP000178121"/>
    </source>
</evidence>
<organism evidence="1 2">
    <name type="scientific">Candidatus Taylorbacteria bacterium RIFCSPHIGHO2_01_FULL_51_15</name>
    <dbReference type="NCBI Taxonomy" id="1802304"/>
    <lineage>
        <taxon>Bacteria</taxon>
        <taxon>Candidatus Tayloriibacteriota</taxon>
    </lineage>
</organism>
<proteinExistence type="predicted"/>
<gene>
    <name evidence="1" type="ORF">A2849_02675</name>
</gene>
<name>A0A1G2MFN0_9BACT</name>
<accession>A0A1G2MFN0</accession>
<dbReference type="EMBL" id="MHRI01000003">
    <property type="protein sequence ID" value="OHA21812.1"/>
    <property type="molecule type" value="Genomic_DNA"/>
</dbReference>
<comment type="caution">
    <text evidence="1">The sequence shown here is derived from an EMBL/GenBank/DDBJ whole genome shotgun (WGS) entry which is preliminary data.</text>
</comment>